<accession>A0A5D0MWF1</accession>
<dbReference type="EMBL" id="VSIV01000019">
    <property type="protein sequence ID" value="TYB36463.1"/>
    <property type="molecule type" value="Genomic_DNA"/>
</dbReference>
<feature type="region of interest" description="Disordered" evidence="1">
    <location>
        <begin position="95"/>
        <end position="114"/>
    </location>
</feature>
<keyword evidence="2" id="KW-0472">Membrane</keyword>
<name>A0A5D0MWF1_FLESI</name>
<feature type="transmembrane region" description="Helical" evidence="2">
    <location>
        <begin position="38"/>
        <end position="56"/>
    </location>
</feature>
<evidence type="ECO:0000256" key="1">
    <source>
        <dbReference type="SAM" id="MobiDB-lite"/>
    </source>
</evidence>
<keyword evidence="2" id="KW-0812">Transmembrane</keyword>
<keyword evidence="2" id="KW-1133">Transmembrane helix</keyword>
<evidence type="ECO:0000313" key="4">
    <source>
        <dbReference type="Proteomes" id="UP000323337"/>
    </source>
</evidence>
<evidence type="ECO:0000256" key="2">
    <source>
        <dbReference type="SAM" id="Phobius"/>
    </source>
</evidence>
<dbReference type="RefSeq" id="WP_303699988.1">
    <property type="nucleotide sequence ID" value="NZ_VSIV01000019.1"/>
</dbReference>
<proteinExistence type="predicted"/>
<evidence type="ECO:0000313" key="3">
    <source>
        <dbReference type="EMBL" id="TYB36463.1"/>
    </source>
</evidence>
<sequence length="114" mass="13578">MKKSQGNKLTFINSKFFLFVVVFEVLVLFLLINNQFFPLYLAFLAAQFLFTTTVAAKKSQYMETETKKCLSNYHKKLSEDEQYIYELQKENRNLKKNGRITQAQPQTDQFNKWE</sequence>
<reference evidence="3 4" key="1">
    <citation type="submission" date="2019-08" db="EMBL/GenBank/DDBJ databases">
        <title>Genomic characterization of a novel candidate phylum (ARYD3) from a high temperature, high salinity tertiary oil reservoir in north central Oklahoma, USA.</title>
        <authorList>
            <person name="Youssef N.H."/>
            <person name="Yadav A."/>
            <person name="Elshahed M.S."/>
        </authorList>
    </citation>
    <scope>NUCLEOTIDE SEQUENCE [LARGE SCALE GENOMIC DNA]</scope>
    <source>
        <strain evidence="3">ARYD1</strain>
    </source>
</reference>
<protein>
    <submittedName>
        <fullName evidence="3">Uncharacterized protein</fullName>
    </submittedName>
</protein>
<organism evidence="3 4">
    <name type="scientific">Flexistipes sinusarabici</name>
    <dbReference type="NCBI Taxonomy" id="2352"/>
    <lineage>
        <taxon>Bacteria</taxon>
        <taxon>Pseudomonadati</taxon>
        <taxon>Deferribacterota</taxon>
        <taxon>Deferribacteres</taxon>
        <taxon>Deferribacterales</taxon>
        <taxon>Flexistipitaceae</taxon>
        <taxon>Flexistipes</taxon>
    </lineage>
</organism>
<dbReference type="AlphaFoldDB" id="A0A5D0MWF1"/>
<comment type="caution">
    <text evidence="3">The sequence shown here is derived from an EMBL/GenBank/DDBJ whole genome shotgun (WGS) entry which is preliminary data.</text>
</comment>
<gene>
    <name evidence="3" type="ORF">FXF49_00675</name>
</gene>
<feature type="compositionally biased region" description="Polar residues" evidence="1">
    <location>
        <begin position="99"/>
        <end position="114"/>
    </location>
</feature>
<dbReference type="Proteomes" id="UP000323337">
    <property type="component" value="Unassembled WGS sequence"/>
</dbReference>
<feature type="transmembrane region" description="Helical" evidence="2">
    <location>
        <begin position="12"/>
        <end position="32"/>
    </location>
</feature>